<protein>
    <submittedName>
        <fullName evidence="2">Uncharacterized protein</fullName>
    </submittedName>
</protein>
<accession>J9DVG0</accession>
<keyword evidence="1" id="KW-0732">Signal</keyword>
<evidence type="ECO:0000313" key="2">
    <source>
        <dbReference type="EMBL" id="EJW73638.1"/>
    </source>
</evidence>
<sequence>MYSLLILLLPFVSLSLTDKCDSSAYKLATFALSNGNNNALERLKCSTEHYDIDFKIIVLGKRKSLIRRHCFSSSPKKGDIVCLIQERRFDAIVTSDESDIICQFLNACSNCRALLTSNTVSAQRYY</sequence>
<evidence type="ECO:0000313" key="3">
    <source>
        <dbReference type="Proteomes" id="UP000004810"/>
    </source>
</evidence>
<name>J9DVG0_WUCBA</name>
<comment type="caution">
    <text evidence="2">The sequence shown here is derived from an EMBL/GenBank/DDBJ whole genome shotgun (WGS) entry which is preliminary data.</text>
</comment>
<dbReference type="AlphaFoldDB" id="J9DVG0"/>
<evidence type="ECO:0000256" key="1">
    <source>
        <dbReference type="SAM" id="SignalP"/>
    </source>
</evidence>
<reference evidence="3" key="1">
    <citation type="submission" date="2012-08" db="EMBL/GenBank/DDBJ databases">
        <title>The Genome Sequence of Wuchereria bancrofti.</title>
        <authorList>
            <person name="Nutman T.B."/>
            <person name="Fink D.L."/>
            <person name="Russ C."/>
            <person name="Young S."/>
            <person name="Zeng Q."/>
            <person name="Koehrsen M."/>
            <person name="Alvarado L."/>
            <person name="Berlin A."/>
            <person name="Chapman S.B."/>
            <person name="Chen Z."/>
            <person name="Freedman E."/>
            <person name="Gellesch M."/>
            <person name="Goldberg J."/>
            <person name="Griggs A."/>
            <person name="Gujja S."/>
            <person name="Heilman E.R."/>
            <person name="Heiman D."/>
            <person name="Hepburn T."/>
            <person name="Howarth C."/>
            <person name="Jen D."/>
            <person name="Larson L."/>
            <person name="Lewis B."/>
            <person name="Mehta T."/>
            <person name="Park D."/>
            <person name="Pearson M."/>
            <person name="Roberts A."/>
            <person name="Saif S."/>
            <person name="Shea T."/>
            <person name="Shenoy N."/>
            <person name="Sisk P."/>
            <person name="Stolte C."/>
            <person name="Sykes S."/>
            <person name="Walk T."/>
            <person name="White J."/>
            <person name="Yandava C."/>
            <person name="Haas B."/>
            <person name="Henn M.R."/>
            <person name="Nusbaum C."/>
            <person name="Birren B."/>
        </authorList>
    </citation>
    <scope>NUCLEOTIDE SEQUENCE [LARGE SCALE GENOMIC DNA]</scope>
    <source>
        <strain evidence="3">NA</strain>
    </source>
</reference>
<dbReference type="EMBL" id="ADBV01013694">
    <property type="protein sequence ID" value="EJW73638.1"/>
    <property type="molecule type" value="Genomic_DNA"/>
</dbReference>
<dbReference type="Proteomes" id="UP000004810">
    <property type="component" value="Unassembled WGS sequence"/>
</dbReference>
<organism evidence="2 3">
    <name type="scientific">Wuchereria bancrofti</name>
    <dbReference type="NCBI Taxonomy" id="6293"/>
    <lineage>
        <taxon>Eukaryota</taxon>
        <taxon>Metazoa</taxon>
        <taxon>Ecdysozoa</taxon>
        <taxon>Nematoda</taxon>
        <taxon>Chromadorea</taxon>
        <taxon>Rhabditida</taxon>
        <taxon>Spirurina</taxon>
        <taxon>Spiruromorpha</taxon>
        <taxon>Filarioidea</taxon>
        <taxon>Onchocercidae</taxon>
        <taxon>Wuchereria</taxon>
    </lineage>
</organism>
<proteinExistence type="predicted"/>
<feature type="chain" id="PRO_5003821848" evidence="1">
    <location>
        <begin position="18"/>
        <end position="126"/>
    </location>
</feature>
<gene>
    <name evidence="2" type="ORF">WUBG_15455</name>
</gene>
<feature type="signal peptide" evidence="1">
    <location>
        <begin position="1"/>
        <end position="17"/>
    </location>
</feature>